<dbReference type="Pfam" id="PF12917">
    <property type="entry name" value="YfbR-like"/>
    <property type="match status" value="1"/>
</dbReference>
<sequence>MKLINRWPLMRNVRTENVSEHSLQVAMVAHALAAIKKP</sequence>
<protein>
    <submittedName>
        <fullName evidence="1">Oxetanocin A biosynthetic enzyme</fullName>
        <ecNumber evidence="1">3.1.3.5</ecNumber>
    </submittedName>
</protein>
<dbReference type="Proteomes" id="UP000269208">
    <property type="component" value="Chromosome"/>
</dbReference>
<evidence type="ECO:0000313" key="2">
    <source>
        <dbReference type="Proteomes" id="UP000269208"/>
    </source>
</evidence>
<dbReference type="SUPFAM" id="SSF109604">
    <property type="entry name" value="HD-domain/PDEase-like"/>
    <property type="match status" value="1"/>
</dbReference>
<dbReference type="Gene3D" id="1.10.3210.10">
    <property type="entry name" value="Hypothetical protein af1432"/>
    <property type="match status" value="1"/>
</dbReference>
<proteinExistence type="predicted"/>
<reference evidence="1 2" key="1">
    <citation type="submission" date="2018-12" db="EMBL/GenBank/DDBJ databases">
        <authorList>
            <consortium name="Pathogen Informatics"/>
        </authorList>
    </citation>
    <scope>NUCLEOTIDE SEQUENCE [LARGE SCALE GENOMIC DNA]</scope>
    <source>
        <strain evidence="1 2">NCTC6754</strain>
    </source>
</reference>
<keyword evidence="1" id="KW-0378">Hydrolase</keyword>
<accession>A0A3S4HU51</accession>
<dbReference type="AlphaFoldDB" id="A0A3S4HU51"/>
<organism evidence="1 2">
    <name type="scientific">Salmonella enterica I</name>
    <dbReference type="NCBI Taxonomy" id="59201"/>
    <lineage>
        <taxon>Bacteria</taxon>
        <taxon>Pseudomonadati</taxon>
        <taxon>Pseudomonadota</taxon>
        <taxon>Gammaproteobacteria</taxon>
        <taxon>Enterobacterales</taxon>
        <taxon>Enterobacteriaceae</taxon>
        <taxon>Salmonella</taxon>
    </lineage>
</organism>
<dbReference type="EC" id="3.1.3.5" evidence="1"/>
<dbReference type="EMBL" id="LR134190">
    <property type="protein sequence ID" value="VEB56645.1"/>
    <property type="molecule type" value="Genomic_DNA"/>
</dbReference>
<evidence type="ECO:0000313" key="1">
    <source>
        <dbReference type="EMBL" id="VEB56645.1"/>
    </source>
</evidence>
<name>A0A3S4HU51_SALET</name>
<gene>
    <name evidence="1" type="primary">yfbR_2</name>
    <name evidence="1" type="ORF">NCTC6754_04475</name>
</gene>
<dbReference type="GO" id="GO:0008253">
    <property type="term" value="F:5'-nucleotidase activity"/>
    <property type="evidence" value="ECO:0007669"/>
    <property type="project" value="UniProtKB-EC"/>
</dbReference>